<dbReference type="EnsemblPlants" id="OB01G14450.1">
    <property type="protein sequence ID" value="OB01G14450.1"/>
    <property type="gene ID" value="OB01G14450"/>
</dbReference>
<dbReference type="HOGENOM" id="CLU_706730_0_0_1"/>
<accession>J3KWT9</accession>
<dbReference type="eggNOG" id="ENOG502R769">
    <property type="taxonomic scope" value="Eukaryota"/>
</dbReference>
<dbReference type="Proteomes" id="UP000006038">
    <property type="component" value="Chromosome 1"/>
</dbReference>
<evidence type="ECO:0000313" key="2">
    <source>
        <dbReference type="EnsemblPlants" id="OB01G14450.1"/>
    </source>
</evidence>
<feature type="region of interest" description="Disordered" evidence="1">
    <location>
        <begin position="206"/>
        <end position="226"/>
    </location>
</feature>
<dbReference type="OMA" id="LQPPRNE"/>
<feature type="compositionally biased region" description="Basic and acidic residues" evidence="1">
    <location>
        <begin position="9"/>
        <end position="35"/>
    </location>
</feature>
<evidence type="ECO:0000256" key="1">
    <source>
        <dbReference type="SAM" id="MobiDB-lite"/>
    </source>
</evidence>
<name>J3KWT9_ORYBR</name>
<feature type="region of interest" description="Disordered" evidence="1">
    <location>
        <begin position="381"/>
        <end position="425"/>
    </location>
</feature>
<sequence>MDSLRRSPRIRELNEKTKVNNDQDSNTRKPKEKHTMGQSREANLQRTQPHQLNLQISRQINIEGSTYMSHLLGINPMHQKSGQVHDQFGFSSASIGFGQSSFQPQNQATYSGILPRDGQTTAYLYYPLLSSFTQTAPTPSGSASTDTTRVLGNNSEHLRKTFGENNFGGSNPRAASHHINHHIYSFYPVAPLSLAPLQPARNEQPPLPSFESSEITTGSTSNAGRSASVLGKRSAEIFFQPAAPPLDDGDDSMAAVELGPQCNLQTVDLLSLVESAGTPEFLANSERVLGSVGGSLYQPRRRAVSAGGAPAHVPVASSGAVPPPVPRMILGLGDGNGGGSTAVPVLPEPSLVSLVLGLGDGNGDGRGKEKPRSYWNSSAMARTLERKRRTAPAPATQASQAALPAKTLGLDGHGCSTDAAMQRRP</sequence>
<keyword evidence="3" id="KW-1185">Reference proteome</keyword>
<reference evidence="2" key="1">
    <citation type="journal article" date="2013" name="Nat. Commun.">
        <title>Whole-genome sequencing of Oryza brachyantha reveals mechanisms underlying Oryza genome evolution.</title>
        <authorList>
            <person name="Chen J."/>
            <person name="Huang Q."/>
            <person name="Gao D."/>
            <person name="Wang J."/>
            <person name="Lang Y."/>
            <person name="Liu T."/>
            <person name="Li B."/>
            <person name="Bai Z."/>
            <person name="Luis Goicoechea J."/>
            <person name="Liang C."/>
            <person name="Chen C."/>
            <person name="Zhang W."/>
            <person name="Sun S."/>
            <person name="Liao Y."/>
            <person name="Zhang X."/>
            <person name="Yang L."/>
            <person name="Song C."/>
            <person name="Wang M."/>
            <person name="Shi J."/>
            <person name="Liu G."/>
            <person name="Liu J."/>
            <person name="Zhou H."/>
            <person name="Zhou W."/>
            <person name="Yu Q."/>
            <person name="An N."/>
            <person name="Chen Y."/>
            <person name="Cai Q."/>
            <person name="Wang B."/>
            <person name="Liu B."/>
            <person name="Min J."/>
            <person name="Huang Y."/>
            <person name="Wu H."/>
            <person name="Li Z."/>
            <person name="Zhang Y."/>
            <person name="Yin Y."/>
            <person name="Song W."/>
            <person name="Jiang J."/>
            <person name="Jackson S.A."/>
            <person name="Wing R.A."/>
            <person name="Wang J."/>
            <person name="Chen M."/>
        </authorList>
    </citation>
    <scope>NUCLEOTIDE SEQUENCE [LARGE SCALE GENOMIC DNA]</scope>
    <source>
        <strain evidence="2">cv. IRGC 101232</strain>
    </source>
</reference>
<organism evidence="2">
    <name type="scientific">Oryza brachyantha</name>
    <name type="common">malo sina</name>
    <dbReference type="NCBI Taxonomy" id="4533"/>
    <lineage>
        <taxon>Eukaryota</taxon>
        <taxon>Viridiplantae</taxon>
        <taxon>Streptophyta</taxon>
        <taxon>Embryophyta</taxon>
        <taxon>Tracheophyta</taxon>
        <taxon>Spermatophyta</taxon>
        <taxon>Magnoliopsida</taxon>
        <taxon>Liliopsida</taxon>
        <taxon>Poales</taxon>
        <taxon>Poaceae</taxon>
        <taxon>BOP clade</taxon>
        <taxon>Oryzoideae</taxon>
        <taxon>Oryzeae</taxon>
        <taxon>Oryzinae</taxon>
        <taxon>Oryza</taxon>
    </lineage>
</organism>
<dbReference type="Gramene" id="OB01G14450.1">
    <property type="protein sequence ID" value="OB01G14450.1"/>
    <property type="gene ID" value="OB01G14450"/>
</dbReference>
<feature type="compositionally biased region" description="Polar residues" evidence="1">
    <location>
        <begin position="210"/>
        <end position="225"/>
    </location>
</feature>
<evidence type="ECO:0000313" key="3">
    <source>
        <dbReference type="Proteomes" id="UP000006038"/>
    </source>
</evidence>
<feature type="compositionally biased region" description="Polar residues" evidence="1">
    <location>
        <begin position="36"/>
        <end position="48"/>
    </location>
</feature>
<feature type="compositionally biased region" description="Low complexity" evidence="1">
    <location>
        <begin position="391"/>
        <end position="405"/>
    </location>
</feature>
<feature type="region of interest" description="Disordered" evidence="1">
    <location>
        <begin position="1"/>
        <end position="48"/>
    </location>
</feature>
<proteinExistence type="predicted"/>
<dbReference type="AlphaFoldDB" id="J3KWT9"/>
<reference evidence="2" key="2">
    <citation type="submission" date="2013-04" db="UniProtKB">
        <authorList>
            <consortium name="EnsemblPlants"/>
        </authorList>
    </citation>
    <scope>IDENTIFICATION</scope>
</reference>
<protein>
    <submittedName>
        <fullName evidence="2">Uncharacterized protein</fullName>
    </submittedName>
</protein>